<dbReference type="GO" id="GO:0005886">
    <property type="term" value="C:plasma membrane"/>
    <property type="evidence" value="ECO:0007669"/>
    <property type="project" value="TreeGrafter"/>
</dbReference>
<accession>A0A2T0FE25</accession>
<proteinExistence type="predicted"/>
<dbReference type="GO" id="GO:0030674">
    <property type="term" value="F:protein-macromolecule adaptor activity"/>
    <property type="evidence" value="ECO:0007669"/>
    <property type="project" value="TreeGrafter"/>
</dbReference>
<dbReference type="PANTHER" id="PTHR11188">
    <property type="entry name" value="ARRESTIN DOMAIN CONTAINING PROTEIN"/>
    <property type="match status" value="1"/>
</dbReference>
<feature type="domain" description="Arrestin-like N-terminal" evidence="1">
    <location>
        <begin position="12"/>
        <end position="161"/>
    </location>
</feature>
<name>A0A2T0FE25_9ASCO</name>
<evidence type="ECO:0000259" key="1">
    <source>
        <dbReference type="Pfam" id="PF00339"/>
    </source>
</evidence>
<dbReference type="PANTHER" id="PTHR11188:SF17">
    <property type="entry name" value="FI21816P1"/>
    <property type="match status" value="1"/>
</dbReference>
<dbReference type="InterPro" id="IPR050357">
    <property type="entry name" value="Arrestin_domain-protein"/>
</dbReference>
<dbReference type="Proteomes" id="UP000238350">
    <property type="component" value="Unassembled WGS sequence"/>
</dbReference>
<dbReference type="EMBL" id="NDIQ01000001">
    <property type="protein sequence ID" value="PRT53258.1"/>
    <property type="molecule type" value="Genomic_DNA"/>
</dbReference>
<dbReference type="InterPro" id="IPR011021">
    <property type="entry name" value="Arrestin-like_N"/>
</dbReference>
<dbReference type="Pfam" id="PF00339">
    <property type="entry name" value="Arrestin_N"/>
    <property type="match status" value="1"/>
</dbReference>
<gene>
    <name evidence="2" type="ORF">B9G98_00878</name>
</gene>
<protein>
    <submittedName>
        <fullName evidence="2">Arrestin domain-containing protein 3</fullName>
    </submittedName>
</protein>
<sequence>MSTRLSLVVDTSHYFTTGDAIKGKVLLELTKSTDVTKLEVAICGVSTTNLTETVEQGQRITNEEHESYDVLNDVEILFPSSDMAAHGFTMGVGRHEFDFEFVIPTYAVPQGDIGTRTRKAVVLPPSMSDLHGNTMVQYFVQASLHKPSRFSYPTSTKQFFVFLPADPDEAENTPDHAVVRTNGSVVLPGMSATGLWRRLNQWGRGRHKTCTDAFFELGSSTAIIPGVKFVPSITIVFANIETTIVIESVIVDVVAITDAKALHIHREFERRIPLIKEKKLKLRYSSANGRHQSLELPAGTTSIVPDEVGPSFETPNILRRYELVAKIKYSHIPGSLAVHRAVMKLPIVVKSGISLPDYETGEVRMCKRVFEQDPLYYTLNRSEL</sequence>
<evidence type="ECO:0000313" key="2">
    <source>
        <dbReference type="EMBL" id="PRT53258.1"/>
    </source>
</evidence>
<dbReference type="CDD" id="cd22952">
    <property type="entry name" value="ART10-like"/>
    <property type="match status" value="1"/>
</dbReference>
<comment type="caution">
    <text evidence="2">The sequence shown here is derived from an EMBL/GenBank/DDBJ whole genome shotgun (WGS) entry which is preliminary data.</text>
</comment>
<dbReference type="GeneID" id="36514627"/>
<reference evidence="2 3" key="1">
    <citation type="submission" date="2017-04" db="EMBL/GenBank/DDBJ databases">
        <title>Genome sequencing of [Candida] sorbophila.</title>
        <authorList>
            <person name="Ahn J.O."/>
        </authorList>
    </citation>
    <scope>NUCLEOTIDE SEQUENCE [LARGE SCALE GENOMIC DNA]</scope>
    <source>
        <strain evidence="2 3">DS02</strain>
    </source>
</reference>
<dbReference type="GO" id="GO:0031625">
    <property type="term" value="F:ubiquitin protein ligase binding"/>
    <property type="evidence" value="ECO:0007669"/>
    <property type="project" value="TreeGrafter"/>
</dbReference>
<dbReference type="InterPro" id="IPR014752">
    <property type="entry name" value="Arrestin-like_C"/>
</dbReference>
<dbReference type="AlphaFoldDB" id="A0A2T0FE25"/>
<dbReference type="Gene3D" id="2.60.40.640">
    <property type="match status" value="1"/>
</dbReference>
<dbReference type="RefSeq" id="XP_024663204.1">
    <property type="nucleotide sequence ID" value="XM_024807436.1"/>
</dbReference>
<dbReference type="OrthoDB" id="3365616at2759"/>
<dbReference type="InterPro" id="IPR014756">
    <property type="entry name" value="Ig_E-set"/>
</dbReference>
<organism evidence="2 3">
    <name type="scientific">Wickerhamiella sorbophila</name>
    <dbReference type="NCBI Taxonomy" id="45607"/>
    <lineage>
        <taxon>Eukaryota</taxon>
        <taxon>Fungi</taxon>
        <taxon>Dikarya</taxon>
        <taxon>Ascomycota</taxon>
        <taxon>Saccharomycotina</taxon>
        <taxon>Dipodascomycetes</taxon>
        <taxon>Dipodascales</taxon>
        <taxon>Trichomonascaceae</taxon>
        <taxon>Wickerhamiella</taxon>
    </lineage>
</organism>
<evidence type="ECO:0000313" key="3">
    <source>
        <dbReference type="Proteomes" id="UP000238350"/>
    </source>
</evidence>
<dbReference type="GO" id="GO:0005829">
    <property type="term" value="C:cytosol"/>
    <property type="evidence" value="ECO:0007669"/>
    <property type="project" value="TreeGrafter"/>
</dbReference>
<dbReference type="STRING" id="45607.A0A2T0FE25"/>
<dbReference type="SUPFAM" id="SSF81296">
    <property type="entry name" value="E set domains"/>
    <property type="match status" value="1"/>
</dbReference>
<dbReference type="GO" id="GO:0070086">
    <property type="term" value="P:ubiquitin-dependent endocytosis"/>
    <property type="evidence" value="ECO:0007669"/>
    <property type="project" value="TreeGrafter"/>
</dbReference>
<keyword evidence="3" id="KW-1185">Reference proteome</keyword>